<proteinExistence type="predicted"/>
<dbReference type="CDD" id="cd09597">
    <property type="entry name" value="M4_TLP"/>
    <property type="match status" value="1"/>
</dbReference>
<dbReference type="SUPFAM" id="SSF55486">
    <property type="entry name" value="Metalloproteases ('zincins'), catalytic domain"/>
    <property type="match status" value="1"/>
</dbReference>
<dbReference type="Gene3D" id="2.60.40.10">
    <property type="entry name" value="Immunoglobulins"/>
    <property type="match status" value="1"/>
</dbReference>
<protein>
    <recommendedName>
        <fullName evidence="13">Zn-dependent metalloprotease</fullName>
    </recommendedName>
</protein>
<dbReference type="SUPFAM" id="SSF48726">
    <property type="entry name" value="Immunoglobulin"/>
    <property type="match status" value="1"/>
</dbReference>
<dbReference type="Pfam" id="PF05345">
    <property type="entry name" value="He_PIG"/>
    <property type="match status" value="1"/>
</dbReference>
<dbReference type="SUPFAM" id="SSF49313">
    <property type="entry name" value="Cadherin-like"/>
    <property type="match status" value="1"/>
</dbReference>
<gene>
    <name evidence="11" type="ORF">GCM10009839_68640</name>
</gene>
<dbReference type="Pfam" id="PF07504">
    <property type="entry name" value="FTP"/>
    <property type="match status" value="1"/>
</dbReference>
<evidence type="ECO:0000256" key="5">
    <source>
        <dbReference type="ARBA" id="ARBA00022833"/>
    </source>
</evidence>
<feature type="domain" description="Peptidase M4 C-terminal" evidence="9">
    <location>
        <begin position="364"/>
        <end position="521"/>
    </location>
</feature>
<dbReference type="PANTHER" id="PTHR33794">
    <property type="entry name" value="BACILLOLYSIN"/>
    <property type="match status" value="1"/>
</dbReference>
<dbReference type="PANTHER" id="PTHR33794:SF1">
    <property type="entry name" value="BACILLOLYSIN"/>
    <property type="match status" value="1"/>
</dbReference>
<evidence type="ECO:0000313" key="12">
    <source>
        <dbReference type="Proteomes" id="UP001500751"/>
    </source>
</evidence>
<dbReference type="EMBL" id="BAAAQN010000052">
    <property type="protein sequence ID" value="GAA2051764.1"/>
    <property type="molecule type" value="Genomic_DNA"/>
</dbReference>
<sequence>MRPQHPHTPRRRTPRLLAVGLAAGTAVAASITALSATTATAAASPQLTVTPNAQTLAAQSADALVAGRPAFLYATANDQFQRQQVSSSNGIQYVPYLRTYSGLPVVGGDFVVVTNSAGQVVYNSVAQDHAIGNISTTPTLSSDKAVSVASGQLKSVSKVEGTQLVVYALGSGPAALAWETTVDGTGSDGPSRLSVDVDAKSGAVLHTQEHVMHGSGTSAWNGPNPVHIDTSGSGSSFSMTTPNITNMPCQDAANNTTFTKSTDTWGSSDKTSRETGCVDALFGAQSEFKMLAQWDGRNGMDGNGGAWPIRVGDQEENAYYDGSQVQIGYNSQGQWIAAIDVIAHEMGHGVDDHTPGGISGNGTQEFVADTFGAATEWFTNEPAPYDVPDFTVGEQINLVGSGPIRNMYNPSALGDPNCYSSSIPGGEVHSSAGPGNHWFYLVAEGTSPTNGQPTSPTCNSSTVTGIGVQNAEKIMYNAMQMKTSSSSYLKYRTWTLTAAKNLDATCAEFNTVKAAWDAVSVPAQSGDPTCSATTNNFSIAVSPTSGSVNPGSSLTATVSTTLTSGSAQTVNLSASGLPAGATASFSPSSVTSGSTSTLTLATASTTPAGTYTVTITGTGSSATHTATFTLTVNGTGSETVTVNSPGNQTSTVGTAISTLQITGSDSAGKALTYSATGLPAGLSISSSGAITGTPTTAGTFSVTVTASSGTATGSTTFSWTVNPVSGGCTAANLLGNPGFETGSAAPWTSTAGVIDSSSSEPAHSGTWKAWLDGYGTTHTDTLAQKVTIPSTCKAATFTFFDHIDTSETTTTVAYDKLSVQVLNSAGTVVATLATYSNLNAASGYVSHSFSLNSYIGQTISVKFTGTEDASLQTSFVIDDTGLNVN</sequence>
<dbReference type="Gene3D" id="3.10.450.490">
    <property type="match status" value="1"/>
</dbReference>
<dbReference type="InterPro" id="IPR011096">
    <property type="entry name" value="FTP_domain"/>
</dbReference>
<evidence type="ECO:0000256" key="2">
    <source>
        <dbReference type="ARBA" id="ARBA00022723"/>
    </source>
</evidence>
<evidence type="ECO:0000259" key="8">
    <source>
        <dbReference type="Pfam" id="PF01447"/>
    </source>
</evidence>
<dbReference type="Gene3D" id="3.10.170.10">
    <property type="match status" value="1"/>
</dbReference>
<dbReference type="InterPro" id="IPR013856">
    <property type="entry name" value="Peptidase_M4_domain"/>
</dbReference>
<reference evidence="12" key="1">
    <citation type="journal article" date="2019" name="Int. J. Syst. Evol. Microbiol.">
        <title>The Global Catalogue of Microorganisms (GCM) 10K type strain sequencing project: providing services to taxonomists for standard genome sequencing and annotation.</title>
        <authorList>
            <consortium name="The Broad Institute Genomics Platform"/>
            <consortium name="The Broad Institute Genome Sequencing Center for Infectious Disease"/>
            <person name="Wu L."/>
            <person name="Ma J."/>
        </authorList>
    </citation>
    <scope>NUCLEOTIDE SEQUENCE [LARGE SCALE GENOMIC DNA]</scope>
    <source>
        <strain evidence="12">JCM 16014</strain>
    </source>
</reference>
<evidence type="ECO:0000313" key="11">
    <source>
        <dbReference type="EMBL" id="GAA2051764.1"/>
    </source>
</evidence>
<evidence type="ECO:0000256" key="4">
    <source>
        <dbReference type="ARBA" id="ARBA00022801"/>
    </source>
</evidence>
<dbReference type="Pfam" id="PF01447">
    <property type="entry name" value="Peptidase_M4"/>
    <property type="match status" value="1"/>
</dbReference>
<feature type="domain" description="Peptidase M4" evidence="8">
    <location>
        <begin position="216"/>
        <end position="350"/>
    </location>
</feature>
<keyword evidence="6" id="KW-0482">Metalloprotease</keyword>
<dbReference type="InterPro" id="IPR050728">
    <property type="entry name" value="Zinc_Metalloprotease_M4"/>
</dbReference>
<name>A0ABP5GTI7_9ACTN</name>
<keyword evidence="1" id="KW-0645">Protease</keyword>
<evidence type="ECO:0000256" key="6">
    <source>
        <dbReference type="ARBA" id="ARBA00023049"/>
    </source>
</evidence>
<dbReference type="RefSeq" id="WP_425559352.1">
    <property type="nucleotide sequence ID" value="NZ_BAAAQN010000052.1"/>
</dbReference>
<organism evidence="11 12">
    <name type="scientific">Catenulispora yoronensis</name>
    <dbReference type="NCBI Taxonomy" id="450799"/>
    <lineage>
        <taxon>Bacteria</taxon>
        <taxon>Bacillati</taxon>
        <taxon>Actinomycetota</taxon>
        <taxon>Actinomycetes</taxon>
        <taxon>Catenulisporales</taxon>
        <taxon>Catenulisporaceae</taxon>
        <taxon>Catenulispora</taxon>
    </lineage>
</organism>
<evidence type="ECO:0000256" key="3">
    <source>
        <dbReference type="ARBA" id="ARBA00022729"/>
    </source>
</evidence>
<evidence type="ECO:0000256" key="1">
    <source>
        <dbReference type="ARBA" id="ARBA00022670"/>
    </source>
</evidence>
<accession>A0ABP5GTI7</accession>
<keyword evidence="3 7" id="KW-0732">Signal</keyword>
<evidence type="ECO:0000259" key="9">
    <source>
        <dbReference type="Pfam" id="PF02868"/>
    </source>
</evidence>
<dbReference type="Gene3D" id="1.10.390.10">
    <property type="entry name" value="Neutral Protease Domain 2"/>
    <property type="match status" value="1"/>
</dbReference>
<feature type="signal peptide" evidence="7">
    <location>
        <begin position="1"/>
        <end position="28"/>
    </location>
</feature>
<dbReference type="InterPro" id="IPR001570">
    <property type="entry name" value="Peptidase_M4_C_domain"/>
</dbReference>
<keyword evidence="4" id="KW-0378">Hydrolase</keyword>
<dbReference type="InterPro" id="IPR013783">
    <property type="entry name" value="Ig-like_fold"/>
</dbReference>
<dbReference type="Gene3D" id="2.60.120.260">
    <property type="entry name" value="Galactose-binding domain-like"/>
    <property type="match status" value="1"/>
</dbReference>
<dbReference type="Proteomes" id="UP001500751">
    <property type="component" value="Unassembled WGS sequence"/>
</dbReference>
<keyword evidence="2" id="KW-0479">Metal-binding</keyword>
<evidence type="ECO:0000256" key="7">
    <source>
        <dbReference type="SAM" id="SignalP"/>
    </source>
</evidence>
<evidence type="ECO:0000259" key="10">
    <source>
        <dbReference type="Pfam" id="PF07504"/>
    </source>
</evidence>
<feature type="chain" id="PRO_5045746597" description="Zn-dependent metalloprotease" evidence="7">
    <location>
        <begin position="29"/>
        <end position="885"/>
    </location>
</feature>
<keyword evidence="12" id="KW-1185">Reference proteome</keyword>
<dbReference type="InterPro" id="IPR027268">
    <property type="entry name" value="Peptidase_M4/M1_CTD_sf"/>
</dbReference>
<evidence type="ECO:0008006" key="13">
    <source>
        <dbReference type="Google" id="ProtNLM"/>
    </source>
</evidence>
<dbReference type="InterPro" id="IPR015919">
    <property type="entry name" value="Cadherin-like_sf"/>
</dbReference>
<dbReference type="InterPro" id="IPR036179">
    <property type="entry name" value="Ig-like_dom_sf"/>
</dbReference>
<dbReference type="Pfam" id="PF02868">
    <property type="entry name" value="Peptidase_M4_C"/>
    <property type="match status" value="1"/>
</dbReference>
<comment type="caution">
    <text evidence="11">The sequence shown here is derived from an EMBL/GenBank/DDBJ whole genome shotgun (WGS) entry which is preliminary data.</text>
</comment>
<keyword evidence="5" id="KW-0862">Zinc</keyword>
<feature type="domain" description="FTP" evidence="10">
    <location>
        <begin position="82"/>
        <end position="121"/>
    </location>
</feature>